<gene>
    <name evidence="2" type="ORF">A3Q41_02871</name>
</gene>
<dbReference type="PATRIC" id="fig|1653479.3.peg.2903"/>
<dbReference type="GO" id="GO:0016491">
    <property type="term" value="F:oxidoreductase activity"/>
    <property type="evidence" value="ECO:0007669"/>
    <property type="project" value="InterPro"/>
</dbReference>
<protein>
    <recommendedName>
        <fullName evidence="1">FAD-binding FR-type domain-containing protein</fullName>
    </recommendedName>
</protein>
<dbReference type="PROSITE" id="PS51384">
    <property type="entry name" value="FAD_FR"/>
    <property type="match status" value="1"/>
</dbReference>
<organism evidence="2 3">
    <name type="scientific">Rhodococcoides fascians</name>
    <name type="common">Rhodococcus fascians</name>
    <dbReference type="NCBI Taxonomy" id="1828"/>
    <lineage>
        <taxon>Bacteria</taxon>
        <taxon>Bacillati</taxon>
        <taxon>Actinomycetota</taxon>
        <taxon>Actinomycetes</taxon>
        <taxon>Mycobacteriales</taxon>
        <taxon>Nocardiaceae</taxon>
        <taxon>Rhodococcoides</taxon>
    </lineage>
</organism>
<reference evidence="2 3" key="1">
    <citation type="journal article" date="2016" name="Genome Announc.">
        <title>Complete Genome and Plasmid Sequences for Rhodococcus fascians D188 and Draft Sequences for Rhodococcus Isolates PBTS 1 and PBTS 2.</title>
        <authorList>
            <person name="Stamler R.A."/>
            <person name="Vereecke D."/>
            <person name="Zhang Y."/>
            <person name="Schilkey F."/>
            <person name="Devitt N."/>
            <person name="Randall J.J."/>
        </authorList>
    </citation>
    <scope>NUCLEOTIDE SEQUENCE [LARGE SCALE GENOMIC DNA]</scope>
    <source>
        <strain evidence="2 3">PBTS2</strain>
    </source>
</reference>
<sequence length="235" mass="25429">MPQSPAFIGNLAQSALGRRARVLDVSAPAPGFIELQLAADAPPGGWHPGHEIQFRVTPTLGRRYTVRTVNNSQELERIGILVDTTPSGPGATWISRLRPGDDTTLLAGRHRSSFRNGTRRLCLGDACSLGTLDAYGQDNPVADIVIEVRAKALPYLAIRWPKYRFVPATDAPGDALQSWLETAIVAGDLGHISGARLLGHAQSIQRHRKALIEGLGLARRSVTVRPYWADGKHGL</sequence>
<dbReference type="EMBL" id="CP015220">
    <property type="protein sequence ID" value="AMY24162.1"/>
    <property type="molecule type" value="Genomic_DNA"/>
</dbReference>
<proteinExistence type="predicted"/>
<dbReference type="InterPro" id="IPR017938">
    <property type="entry name" value="Riboflavin_synthase-like_b-brl"/>
</dbReference>
<dbReference type="SUPFAM" id="SSF63380">
    <property type="entry name" value="Riboflavin synthase domain-like"/>
    <property type="match status" value="1"/>
</dbReference>
<dbReference type="Gene3D" id="2.40.30.10">
    <property type="entry name" value="Translation factors"/>
    <property type="match status" value="1"/>
</dbReference>
<evidence type="ECO:0000313" key="2">
    <source>
        <dbReference type="EMBL" id="AMY24162.1"/>
    </source>
</evidence>
<dbReference type="Proteomes" id="UP000076038">
    <property type="component" value="Chromosome"/>
</dbReference>
<reference evidence="3" key="2">
    <citation type="submission" date="2016-04" db="EMBL/GenBank/DDBJ databases">
        <title>Complete Genome and Plasmid Sequences for Rhodococcus fascians D188 and Draft Sequences for Rhodococcus spp. Isolates PBTS 1 and PBTS 2.</title>
        <authorList>
            <person name="Stamer R."/>
            <person name="Vereecke D."/>
            <person name="Zhang Y."/>
            <person name="Schilkey F."/>
            <person name="Devitt N."/>
            <person name="Randall J."/>
        </authorList>
    </citation>
    <scope>NUCLEOTIDE SEQUENCE [LARGE SCALE GENOMIC DNA]</scope>
    <source>
        <strain evidence="3">PBTS2</strain>
    </source>
</reference>
<keyword evidence="3" id="KW-1185">Reference proteome</keyword>
<evidence type="ECO:0000313" key="3">
    <source>
        <dbReference type="Proteomes" id="UP000076038"/>
    </source>
</evidence>
<dbReference type="OrthoDB" id="3745257at2"/>
<name>A0A143QNU2_RHOFA</name>
<dbReference type="AlphaFoldDB" id="A0A143QNU2"/>
<feature type="domain" description="FAD-binding FR-type" evidence="1">
    <location>
        <begin position="15"/>
        <end position="117"/>
    </location>
</feature>
<dbReference type="KEGG" id="rhs:A3Q41_02871"/>
<accession>A0A143QNU2</accession>
<dbReference type="InterPro" id="IPR017927">
    <property type="entry name" value="FAD-bd_FR_type"/>
</dbReference>
<evidence type="ECO:0000259" key="1">
    <source>
        <dbReference type="PROSITE" id="PS51384"/>
    </source>
</evidence>